<comment type="caution">
    <text evidence="1">The sequence shown here is derived from an EMBL/GenBank/DDBJ whole genome shotgun (WGS) entry which is preliminary data.</text>
</comment>
<protein>
    <recommendedName>
        <fullName evidence="3">TnsA-like heteromeric transposase endonuclease subunit</fullName>
    </recommendedName>
</protein>
<keyword evidence="2" id="KW-1185">Reference proteome</keyword>
<name>A0A086MS04_9ACTN</name>
<reference evidence="1 2" key="1">
    <citation type="submission" date="2014-05" db="EMBL/GenBank/DDBJ databases">
        <title>Complete genome sequence of the Streptomyces mutabilis TRM45540.</title>
        <authorList>
            <person name="Luo X."/>
            <person name="Zhang L."/>
        </authorList>
    </citation>
    <scope>NUCLEOTIDE SEQUENCE [LARGE SCALE GENOMIC DNA]</scope>
    <source>
        <strain evidence="1 2">TRM45540</strain>
    </source>
</reference>
<accession>A0A086MS04</accession>
<sequence length="181" mass="19355">MHYGFGAMRTQVMLLDFDRSVTALACSPVELVWQGRGGRRVGHVPHLLARLSDGSAALVDCAGRGGVSRRLAGRARVMEAAAATVGWHYRIAGPPDPVLAANVRWLASFRHPRHAAGADTDAVAACFERPRPLVEAVREVGDPLAAWPAVFNALWSGVLRADLGRPLHEQTVARVAGAGER</sequence>
<dbReference type="EMBL" id="JNFQ01000006">
    <property type="protein sequence ID" value="KFG71672.1"/>
    <property type="molecule type" value="Genomic_DNA"/>
</dbReference>
<dbReference type="AlphaFoldDB" id="A0A086MS04"/>
<evidence type="ECO:0000313" key="1">
    <source>
        <dbReference type="EMBL" id="KFG71672.1"/>
    </source>
</evidence>
<dbReference type="InterPro" id="IPR048000">
    <property type="entry name" value="TnsA-like"/>
</dbReference>
<dbReference type="NCBIfam" id="NF033179">
    <property type="entry name" value="TnsA_like_Actin"/>
    <property type="match status" value="1"/>
</dbReference>
<dbReference type="HOGENOM" id="CLU_076597_0_0_11"/>
<evidence type="ECO:0000313" key="2">
    <source>
        <dbReference type="Proteomes" id="UP000029095"/>
    </source>
</evidence>
<organism evidence="1 2">
    <name type="scientific">Streptomyces mutabilis</name>
    <dbReference type="NCBI Taxonomy" id="67332"/>
    <lineage>
        <taxon>Bacteria</taxon>
        <taxon>Bacillati</taxon>
        <taxon>Actinomycetota</taxon>
        <taxon>Actinomycetes</taxon>
        <taxon>Kitasatosporales</taxon>
        <taxon>Streptomycetaceae</taxon>
        <taxon>Streptomyces</taxon>
    </lineage>
</organism>
<evidence type="ECO:0008006" key="3">
    <source>
        <dbReference type="Google" id="ProtNLM"/>
    </source>
</evidence>
<dbReference type="STRING" id="1915400.FM21_33475"/>
<dbReference type="Proteomes" id="UP000029095">
    <property type="component" value="Unassembled WGS sequence"/>
</dbReference>
<gene>
    <name evidence="1" type="ORF">FM21_33475</name>
</gene>
<proteinExistence type="predicted"/>